<protein>
    <submittedName>
        <fullName evidence="3">Uncharacterized protein</fullName>
    </submittedName>
</protein>
<accession>A0AAW9SX74</accession>
<proteinExistence type="predicted"/>
<dbReference type="Proteomes" id="UP001223646">
    <property type="component" value="Unassembled WGS sequence"/>
</dbReference>
<feature type="region of interest" description="Disordered" evidence="1">
    <location>
        <begin position="13"/>
        <end position="194"/>
    </location>
</feature>
<reference evidence="3" key="2">
    <citation type="submission" date="2024-05" db="EMBL/GenBank/DDBJ databases">
        <authorList>
            <person name="Wolfe A."/>
        </authorList>
    </citation>
    <scope>NUCLEOTIDE SEQUENCE</scope>
    <source>
        <strain evidence="3">UMB1064</strain>
    </source>
</reference>
<feature type="compositionally biased region" description="Low complexity" evidence="1">
    <location>
        <begin position="100"/>
        <end position="114"/>
    </location>
</feature>
<feature type="compositionally biased region" description="Low complexity" evidence="1">
    <location>
        <begin position="165"/>
        <end position="194"/>
    </location>
</feature>
<evidence type="ECO:0000256" key="1">
    <source>
        <dbReference type="SAM" id="MobiDB-lite"/>
    </source>
</evidence>
<feature type="compositionally biased region" description="Low complexity" evidence="1">
    <location>
        <begin position="78"/>
        <end position="92"/>
    </location>
</feature>
<keyword evidence="2" id="KW-0472">Membrane</keyword>
<dbReference type="EMBL" id="JASOOY020000034">
    <property type="protein sequence ID" value="MEO3718008.1"/>
    <property type="molecule type" value="Genomic_DNA"/>
</dbReference>
<feature type="transmembrane region" description="Helical" evidence="2">
    <location>
        <begin position="396"/>
        <end position="419"/>
    </location>
</feature>
<feature type="compositionally biased region" description="Acidic residues" evidence="1">
    <location>
        <begin position="271"/>
        <end position="288"/>
    </location>
</feature>
<feature type="compositionally biased region" description="Acidic residues" evidence="1">
    <location>
        <begin position="123"/>
        <end position="164"/>
    </location>
</feature>
<gene>
    <name evidence="3" type="ORF">QP460_010485</name>
</gene>
<comment type="caution">
    <text evidence="3">The sequence shown here is derived from an EMBL/GenBank/DDBJ whole genome shotgun (WGS) entry which is preliminary data.</text>
</comment>
<evidence type="ECO:0000313" key="4">
    <source>
        <dbReference type="Proteomes" id="UP001223646"/>
    </source>
</evidence>
<keyword evidence="2" id="KW-0812">Transmembrane</keyword>
<organism evidence="3 4">
    <name type="scientific">Corynebacterium amycolatum</name>
    <dbReference type="NCBI Taxonomy" id="43765"/>
    <lineage>
        <taxon>Bacteria</taxon>
        <taxon>Bacillati</taxon>
        <taxon>Actinomycetota</taxon>
        <taxon>Actinomycetes</taxon>
        <taxon>Mycobacteriales</taxon>
        <taxon>Corynebacteriaceae</taxon>
        <taxon>Corynebacterium</taxon>
    </lineage>
</organism>
<evidence type="ECO:0000313" key="3">
    <source>
        <dbReference type="EMBL" id="MEO3718008.1"/>
    </source>
</evidence>
<dbReference type="RefSeq" id="WP_284826906.1">
    <property type="nucleotide sequence ID" value="NZ_JASOOY020000034.1"/>
</dbReference>
<feature type="transmembrane region" description="Helical" evidence="2">
    <location>
        <begin position="452"/>
        <end position="472"/>
    </location>
</feature>
<reference evidence="3" key="1">
    <citation type="submission" date="2023-05" db="EMBL/GenBank/DDBJ databases">
        <authorList>
            <person name="Du J."/>
        </authorList>
    </citation>
    <scope>NUCLEOTIDE SEQUENCE</scope>
    <source>
        <strain evidence="3">UMB1064</strain>
    </source>
</reference>
<feature type="transmembrane region" description="Helical" evidence="2">
    <location>
        <begin position="425"/>
        <end position="445"/>
    </location>
</feature>
<name>A0AAW9SX74_CORAY</name>
<sequence>MSEEKLTVAELLARRQKEGAPSEPPRRRRRRSLEEGGVSVQELTGSIPRVKADEPRRGAHALSNADDDQTTTSDLLADEAAANAAEEAQATEPEVEAPELSEAVAEPVVVAEGADSSEHEVQAEAEAEAAAQEEEESELAEADAEVAETEADDVEADEVAEVAEEPAAPAAPQQEQAAQSTPTAQPAAPAVPLAIPMEPRPVMVNSERSEITYTFTELRDMADESQQLGEPGPVARAVLTGSNAYDDRPTASIPVVQDKVDEASEASVETDGVDGEQLAESETTEAPEEQTHVLPQVEEVDAVGETEAAQETDTFEAADADADTGAASESAVAAAVAPEVAQPEDVQAETTPTQVAADEKQSEPRDVVKRDKPKSSKGKVAARDGYAEDNSLSVPLLLIQVFVGLIAGALVFLGFTMAWSSLPKIVVVIMALVVAGGFAGMANYLRREKDKLTPILAGLVGLALTFGPWILFQL</sequence>
<keyword evidence="2" id="KW-1133">Transmembrane helix</keyword>
<feature type="compositionally biased region" description="Low complexity" evidence="1">
    <location>
        <begin position="323"/>
        <end position="344"/>
    </location>
</feature>
<feature type="compositionally biased region" description="Basic and acidic residues" evidence="1">
    <location>
        <begin position="357"/>
        <end position="374"/>
    </location>
</feature>
<feature type="region of interest" description="Disordered" evidence="1">
    <location>
        <begin position="261"/>
        <end position="308"/>
    </location>
</feature>
<dbReference type="AlphaFoldDB" id="A0AAW9SX74"/>
<feature type="region of interest" description="Disordered" evidence="1">
    <location>
        <begin position="320"/>
        <end position="382"/>
    </location>
</feature>
<feature type="compositionally biased region" description="Acidic residues" evidence="1">
    <location>
        <begin position="298"/>
        <end position="308"/>
    </location>
</feature>
<evidence type="ECO:0000256" key="2">
    <source>
        <dbReference type="SAM" id="Phobius"/>
    </source>
</evidence>